<keyword evidence="4" id="KW-0597">Phosphoprotein</keyword>
<feature type="repeat" description="ANK" evidence="9">
    <location>
        <begin position="449"/>
        <end position="481"/>
    </location>
</feature>
<keyword evidence="3" id="KW-0963">Cytoplasm</keyword>
<dbReference type="Proteomes" id="UP000008854">
    <property type="component" value="Unassembled WGS sequence"/>
</dbReference>
<feature type="repeat" description="ANK" evidence="9">
    <location>
        <begin position="251"/>
        <end position="283"/>
    </location>
</feature>
<dbReference type="SUPFAM" id="SSF47986">
    <property type="entry name" value="DEATH domain"/>
    <property type="match status" value="1"/>
</dbReference>
<dbReference type="PROSITE" id="PS50088">
    <property type="entry name" value="ANK_REPEAT"/>
    <property type="match status" value="21"/>
</dbReference>
<evidence type="ECO:0000256" key="1">
    <source>
        <dbReference type="ARBA" id="ARBA00004245"/>
    </source>
</evidence>
<feature type="repeat" description="ANK" evidence="9">
    <location>
        <begin position="581"/>
        <end position="613"/>
    </location>
</feature>
<feature type="repeat" description="ANK" evidence="9">
    <location>
        <begin position="284"/>
        <end position="316"/>
    </location>
</feature>
<keyword evidence="6 9" id="KW-0040">ANK repeat</keyword>
<feature type="domain" description="ZU5" evidence="12">
    <location>
        <begin position="1205"/>
        <end position="1316"/>
    </location>
</feature>
<feature type="repeat" description="ANK" evidence="9">
    <location>
        <begin position="416"/>
        <end position="448"/>
    </location>
</feature>
<reference evidence="13" key="1">
    <citation type="journal article" date="2012" name="PLoS Negl. Trop. Dis.">
        <title>A systematically improved high quality genome and transcriptome of the human blood fluke Schistosoma mansoni.</title>
        <authorList>
            <person name="Protasio A.V."/>
            <person name="Tsai I.J."/>
            <person name="Babbage A."/>
            <person name="Nichol S."/>
            <person name="Hunt M."/>
            <person name="Aslett M.A."/>
            <person name="De Silva N."/>
            <person name="Velarde G.S."/>
            <person name="Anderson T.J."/>
            <person name="Clark R.C."/>
            <person name="Davidson C."/>
            <person name="Dillon G.P."/>
            <person name="Holroyd N.E."/>
            <person name="LoVerde P.T."/>
            <person name="Lloyd C."/>
            <person name="McQuillan J."/>
            <person name="Oliveira G."/>
            <person name="Otto T.D."/>
            <person name="Parker-Manuel S.J."/>
            <person name="Quail M.A."/>
            <person name="Wilson R.A."/>
            <person name="Zerlotini A."/>
            <person name="Dunne D.W."/>
            <person name="Berriman M."/>
        </authorList>
    </citation>
    <scope>NUCLEOTIDE SEQUENCE [LARGE SCALE GENOMIC DNA]</scope>
    <source>
        <strain evidence="13">Puerto Rican</strain>
    </source>
</reference>
<feature type="repeat" description="ANK" evidence="9">
    <location>
        <begin position="317"/>
        <end position="349"/>
    </location>
</feature>
<dbReference type="Pfam" id="PF13637">
    <property type="entry name" value="Ank_4"/>
    <property type="match status" value="1"/>
</dbReference>
<evidence type="ECO:0000256" key="5">
    <source>
        <dbReference type="ARBA" id="ARBA00022737"/>
    </source>
</evidence>
<feature type="repeat" description="ANK" evidence="9">
    <location>
        <begin position="701"/>
        <end position="733"/>
    </location>
</feature>
<feature type="repeat" description="ANK" evidence="9">
    <location>
        <begin position="350"/>
        <end position="382"/>
    </location>
</feature>
<dbReference type="ExpressionAtlas" id="A0A3Q0KP19">
    <property type="expression patterns" value="baseline"/>
</dbReference>
<dbReference type="InterPro" id="IPR002110">
    <property type="entry name" value="Ankyrin_rpt"/>
</dbReference>
<feature type="repeat" description="ANK" evidence="9">
    <location>
        <begin position="614"/>
        <end position="646"/>
    </location>
</feature>
<dbReference type="InterPro" id="IPR000906">
    <property type="entry name" value="ZU5_dom"/>
</dbReference>
<comment type="subcellular location">
    <subcellularLocation>
        <location evidence="1">Cytoplasm</location>
        <location evidence="1">Cytoskeleton</location>
    </subcellularLocation>
    <subcellularLocation>
        <location evidence="2">Membrane</location>
    </subcellularLocation>
</comment>
<dbReference type="PANTHER" id="PTHR24123:SF141">
    <property type="entry name" value="ANKYRIN 2, ISOFORM U"/>
    <property type="match status" value="1"/>
</dbReference>
<feature type="repeat" description="ANK" evidence="9">
    <location>
        <begin position="218"/>
        <end position="250"/>
    </location>
</feature>
<keyword evidence="8" id="KW-0206">Cytoskeleton</keyword>
<evidence type="ECO:0000259" key="12">
    <source>
        <dbReference type="PROSITE" id="PS51145"/>
    </source>
</evidence>
<dbReference type="Pfam" id="PF17809">
    <property type="entry name" value="UPA_2"/>
    <property type="match status" value="1"/>
</dbReference>
<dbReference type="InterPro" id="IPR051165">
    <property type="entry name" value="Multifunctional_ANK_Repeat"/>
</dbReference>
<dbReference type="InterPro" id="IPR000488">
    <property type="entry name" value="Death_dom"/>
</dbReference>
<evidence type="ECO:0000256" key="10">
    <source>
        <dbReference type="SAM" id="MobiDB-lite"/>
    </source>
</evidence>
<dbReference type="Pfam" id="PF00791">
    <property type="entry name" value="ZU5"/>
    <property type="match status" value="2"/>
</dbReference>
<feature type="compositionally biased region" description="Polar residues" evidence="10">
    <location>
        <begin position="1978"/>
        <end position="2023"/>
    </location>
</feature>
<dbReference type="PRINTS" id="PR01415">
    <property type="entry name" value="ANKYRIN"/>
</dbReference>
<dbReference type="GO" id="GO:0007165">
    <property type="term" value="P:signal transduction"/>
    <property type="evidence" value="ECO:0007669"/>
    <property type="project" value="InterPro"/>
</dbReference>
<dbReference type="Gene3D" id="1.10.533.10">
    <property type="entry name" value="Death Domain, Fas"/>
    <property type="match status" value="1"/>
</dbReference>
<feature type="repeat" description="ANK" evidence="9">
    <location>
        <begin position="90"/>
        <end position="122"/>
    </location>
</feature>
<dbReference type="SUPFAM" id="SSF48403">
    <property type="entry name" value="Ankyrin repeat"/>
    <property type="match status" value="3"/>
</dbReference>
<feature type="domain" description="ZU5" evidence="12">
    <location>
        <begin position="1048"/>
        <end position="1203"/>
    </location>
</feature>
<dbReference type="SMART" id="SM00248">
    <property type="entry name" value="ANK"/>
    <property type="match status" value="23"/>
</dbReference>
<evidence type="ECO:0000256" key="3">
    <source>
        <dbReference type="ARBA" id="ARBA00022490"/>
    </source>
</evidence>
<evidence type="ECO:0000256" key="9">
    <source>
        <dbReference type="PROSITE-ProRule" id="PRU00023"/>
    </source>
</evidence>
<evidence type="ECO:0000256" key="2">
    <source>
        <dbReference type="ARBA" id="ARBA00004370"/>
    </source>
</evidence>
<keyword evidence="13" id="KW-1185">Reference proteome</keyword>
<feature type="repeat" description="ANK" evidence="9">
    <location>
        <begin position="156"/>
        <end position="178"/>
    </location>
</feature>
<dbReference type="InterPro" id="IPR011029">
    <property type="entry name" value="DEATH-like_dom_sf"/>
</dbReference>
<organism evidence="13 14">
    <name type="scientific">Schistosoma mansoni</name>
    <name type="common">Blood fluke</name>
    <dbReference type="NCBI Taxonomy" id="6183"/>
    <lineage>
        <taxon>Eukaryota</taxon>
        <taxon>Metazoa</taxon>
        <taxon>Spiralia</taxon>
        <taxon>Lophotrochozoa</taxon>
        <taxon>Platyhelminthes</taxon>
        <taxon>Trematoda</taxon>
        <taxon>Digenea</taxon>
        <taxon>Strigeidida</taxon>
        <taxon>Schistosomatoidea</taxon>
        <taxon>Schistosomatidae</taxon>
        <taxon>Schistosoma</taxon>
    </lineage>
</organism>
<dbReference type="STRING" id="6183.A0A3Q0KP19"/>
<evidence type="ECO:0000313" key="14">
    <source>
        <dbReference type="WBParaSite" id="Smp_145700.1"/>
    </source>
</evidence>
<evidence type="ECO:0000313" key="13">
    <source>
        <dbReference type="Proteomes" id="UP000008854"/>
    </source>
</evidence>
<dbReference type="PROSITE" id="PS50017">
    <property type="entry name" value="DEATH_DOMAIN"/>
    <property type="match status" value="1"/>
</dbReference>
<dbReference type="WBParaSite" id="Smp_145700.1">
    <property type="protein sequence ID" value="Smp_145700.1"/>
    <property type="gene ID" value="Smp_145700"/>
</dbReference>
<evidence type="ECO:0000256" key="6">
    <source>
        <dbReference type="ARBA" id="ARBA00023043"/>
    </source>
</evidence>
<dbReference type="FunFam" id="1.25.40.20:FF:000095">
    <property type="entry name" value="Ankyrin 2, isoform J"/>
    <property type="match status" value="1"/>
</dbReference>
<keyword evidence="5" id="KW-0677">Repeat</keyword>
<dbReference type="InterPro" id="IPR036770">
    <property type="entry name" value="Ankyrin_rpt-contain_sf"/>
</dbReference>
<feature type="repeat" description="ANK" evidence="9">
    <location>
        <begin position="668"/>
        <end position="700"/>
    </location>
</feature>
<feature type="repeat" description="ANK" evidence="9">
    <location>
        <begin position="383"/>
        <end position="415"/>
    </location>
</feature>
<evidence type="ECO:0000256" key="8">
    <source>
        <dbReference type="ARBA" id="ARBA00023212"/>
    </source>
</evidence>
<feature type="compositionally biased region" description="Basic and acidic residues" evidence="10">
    <location>
        <begin position="934"/>
        <end position="946"/>
    </location>
</feature>
<feature type="domain" description="Death" evidence="11">
    <location>
        <begin position="1682"/>
        <end position="1734"/>
    </location>
</feature>
<feature type="region of interest" description="Disordered" evidence="10">
    <location>
        <begin position="1846"/>
        <end position="1867"/>
    </location>
</feature>
<dbReference type="Pfam" id="PF12796">
    <property type="entry name" value="Ank_2"/>
    <property type="match status" value="5"/>
</dbReference>
<accession>A0A3Q0KP19</accession>
<dbReference type="InParanoid" id="A0A3Q0KP19"/>
<feature type="region of interest" description="Disordered" evidence="10">
    <location>
        <begin position="1978"/>
        <end position="2027"/>
    </location>
</feature>
<sequence length="2201" mass="240587">MTKSRDSTNLGEDDTSVITKKSDIGQHFLRAARAGNIQKVLLLINEHNADVHACNANGLNALHLASKEGHAEVVRELIERGAKPNTATKKGNTALHIASLAGQFEVVKLLLEAGAEVNIQAQNGFTPLYMAAQENHLEVVRLLLSNGANPGLTTDDGFTPLAVALQQGHDRVVALLLESDSRGKICLPALHIASKKDDIKAANLLLNSDVNVDHQSASGFTPLHIAAHYGNVNMTELLISRGANINFQAKNNITPLHAASKWGNQGVAERLITAGAELDCRTRDGLTPLHCAARSGHDTVVQLLLSAGANISAKTRSGLNSLHMAAQGDHVDTARLLLQHGAQIDDPTIDYLTALHVAAHCGNVRVAKLLLERGCDVNARALNGFTPLHIACQKNRIKIVELLLKYNCLIQATTESGLTPLHVACFMGHLNIVVLLLQHGANANAPTVRCETSLHLATRAGQTDVARLLLRNGAQVDVKARGNQTPLHIASRIGNLELVTLLLEHAANVQCSTKDTYTPLHLAAKGNHKEICEMLLKNGADLEITTKSGFTPLHLAVKHSHLETAKYLLLSGADMNAVGRNGLTPLHLATHYGCLPMVQLLLEHKASPVSQAKNGFIPLHIAAEKHLVDIGKLLIEATVDSNNKNKKNTNANGGYGVDGGCCSIQSRNGFTPLHLACQDGNEKMTKLLIDSGSKVNALAKNGLTAMHLAAQEDSVKAAELLFNAGSELDLKTKAGYTPLHTACHFGQVNMVRFLLGKGADVNAITCMGSNALHLAAQQGHSTVIYILLESGANPNMRNKYGWTPAHVARHQHYLNIFEALRQVTTCVESWEHENTDELPMNAELASSISSGPEYHNSSLSRQQHISANRLGLEHPDMMRDNPITDTEEECIEPDFTIMPSSPLFSRAQSRQSLSQQMHIQPQQQYVQHHPQSHHKSDNKHSDEQQHHGHRSGGVNHVKIAPDKLSNVSGEDSIHEGTTAENAHALNWRNGHLNYGTREVGLSENRISRDYAELAMAGAPSLTGFSGLVEWDFTPDNVPIPRKPIASGFLVSFLVDARGGSMRGSRHPGLRILVPPSAASAPTRITCRMLRPERTARPPQLNDCEGLACRIIELGPHPCRFNSPVLLEIPHFASLRGRQRELVVLRSDNAEIWREHSLEATDQAVQSAVGQSFDTLETLEELREKRIIRILTNDFPQYMAVVSRIRQESSLVGSDGGVLSSTVVPQVQAVFPEGALQKRIRVGLQAQPIAPELVTRLFGNRVTVSPIVTLEPRRRKFHKPITLTIPLPKAVVRGMLNPSVNDLKSQNVPSLRLLCSITGGTAPAQWEDITGSTPLSKVKDCVSFTTTVSARFWLMDCSAVHEAAEYASMLYAEATLVPYMGKFVVFTKRLDMDEALVRCFCVTDDKVDKTLECQEGFELCAASPEVEIIESRPVWLETAGNLLPVAKLSEQLRLHFNAFHENRLAFPVRVKDLQQEVIGKLAFMREPRQPIRDGDGDSQYIYHEIAPIQKPLCTLEIRLSSDNGVNGQHGHDLSLIGLENHPEFLDQLNETSAAELTMGSLSCVFPYPKRIINDEQIVNGQNNEVNKPSGNLASTYTSDVIARSQIDLLQVASEIGSDWPKLIEFLLPQSHLNSSCTVNQLVNWINESEPKWQIERNRLAMEMGKITGENDGGDVAGSFGGPISVNELRTIQDQALAVLLAWREENGDSATGNELDYALRRIGREDVIKSCMRDIRYVLDADEHAKATRQIDEGKRSDPVNPNLSDPFSTSLAATTTLMSGMNDITADSADDVVNQSMIGFDRTDALKHPDVRITPMHDESEPILQSHLGLDSQSPRKSDVIIHGISDEEEGRPSPALQPGQTELEEDNEEFWQQQQQAGVEPACSTSQQGGDPMVIQKHDEIIVHEEADIIRDSESMSSSELILSAMQGSQQEICDADAKIADTLKLEDEVEDVLQSQQQLESTADYHKEADLLSPTQIHQEQHSTTSLSEDNNGNIGLKQLTSANNTITNDITPSTRSQPTSEHCWDQEDDLSDIVLQNETDKMAETDIHSSHDDQSSNAVMLPNDHPSITSELIDHNNTNVDVDIGVSVAVSDQPQSVEAVGQVSNNETSDVDIKHAHHVGNTSNQPIDNNSTSIMQNLEAYDEHVVIGNNELDNLESSRQQQDNSAEHRQQPPVIASSNAHHGLASIPPNEDGDNTVG</sequence>
<dbReference type="FunFam" id="2.60.220.30:FF:000009">
    <property type="entry name" value="Ankyrin 2, isoform G"/>
    <property type="match status" value="1"/>
</dbReference>
<reference evidence="14" key="2">
    <citation type="submission" date="2018-12" db="UniProtKB">
        <authorList>
            <consortium name="WormBaseParasite"/>
        </authorList>
    </citation>
    <scope>IDENTIFICATION</scope>
    <source>
        <strain evidence="14">Puerto Rican</strain>
    </source>
</reference>
<dbReference type="Gene3D" id="2.60.220.30">
    <property type="match status" value="2"/>
</dbReference>
<evidence type="ECO:0000256" key="7">
    <source>
        <dbReference type="ARBA" id="ARBA00023136"/>
    </source>
</evidence>
<feature type="repeat" description="ANK" evidence="9">
    <location>
        <begin position="767"/>
        <end position="799"/>
    </location>
</feature>
<proteinExistence type="predicted"/>
<feature type="compositionally biased region" description="Low complexity" evidence="10">
    <location>
        <begin position="905"/>
        <end position="929"/>
    </location>
</feature>
<dbReference type="GO" id="GO:0016020">
    <property type="term" value="C:membrane"/>
    <property type="evidence" value="ECO:0007669"/>
    <property type="project" value="UniProtKB-SubCell"/>
</dbReference>
<feature type="region of interest" description="Disordered" evidence="10">
    <location>
        <begin position="2159"/>
        <end position="2201"/>
    </location>
</feature>
<dbReference type="Pfam" id="PF00531">
    <property type="entry name" value="Death"/>
    <property type="match status" value="1"/>
</dbReference>
<feature type="repeat" description="ANK" evidence="9">
    <location>
        <begin position="57"/>
        <end position="89"/>
    </location>
</feature>
<name>A0A3Q0KP19_SCHMA</name>
<evidence type="ECO:0000256" key="4">
    <source>
        <dbReference type="ARBA" id="ARBA00022553"/>
    </source>
</evidence>
<dbReference type="PANTHER" id="PTHR24123">
    <property type="entry name" value="ANKYRIN REPEAT-CONTAINING"/>
    <property type="match status" value="1"/>
</dbReference>
<evidence type="ECO:0000259" key="11">
    <source>
        <dbReference type="PROSITE" id="PS50017"/>
    </source>
</evidence>
<feature type="repeat" description="ANK" evidence="9">
    <location>
        <begin position="515"/>
        <end position="547"/>
    </location>
</feature>
<feature type="repeat" description="ANK" evidence="9">
    <location>
        <begin position="548"/>
        <end position="580"/>
    </location>
</feature>
<dbReference type="SMART" id="SM00218">
    <property type="entry name" value="ZU5"/>
    <property type="match status" value="1"/>
</dbReference>
<feature type="repeat" description="ANK" evidence="9">
    <location>
        <begin position="734"/>
        <end position="766"/>
    </location>
</feature>
<dbReference type="GO" id="GO:0005856">
    <property type="term" value="C:cytoskeleton"/>
    <property type="evidence" value="ECO:0007669"/>
    <property type="project" value="UniProtKB-SubCell"/>
</dbReference>
<dbReference type="Pfam" id="PF00023">
    <property type="entry name" value="Ank"/>
    <property type="match status" value="5"/>
</dbReference>
<dbReference type="PROSITE" id="PS50297">
    <property type="entry name" value="ANK_REP_REGION"/>
    <property type="match status" value="21"/>
</dbReference>
<keyword evidence="7" id="KW-0472">Membrane</keyword>
<dbReference type="FunFam" id="2.60.220.30:FF:000001">
    <property type="entry name" value="Ankyrin-3 isoform 2"/>
    <property type="match status" value="1"/>
</dbReference>
<protein>
    <submittedName>
        <fullName evidence="14">Putative ankyrin 2,3/unc44</fullName>
    </submittedName>
</protein>
<feature type="compositionally biased region" description="Basic and acidic residues" evidence="10">
    <location>
        <begin position="1747"/>
        <end position="1757"/>
    </location>
</feature>
<dbReference type="InterPro" id="IPR040745">
    <property type="entry name" value="Ankyrin_UPA"/>
</dbReference>
<dbReference type="PROSITE" id="PS51145">
    <property type="entry name" value="ZU5"/>
    <property type="match status" value="2"/>
</dbReference>
<feature type="region of interest" description="Disordered" evidence="10">
    <location>
        <begin position="896"/>
        <end position="960"/>
    </location>
</feature>
<feature type="repeat" description="ANK" evidence="9">
    <location>
        <begin position="123"/>
        <end position="155"/>
    </location>
</feature>
<feature type="repeat" description="ANK" evidence="9">
    <location>
        <begin position="482"/>
        <end position="514"/>
    </location>
</feature>
<dbReference type="FunCoup" id="A0A3Q0KP19">
    <property type="interactions" value="110"/>
</dbReference>
<feature type="region of interest" description="Disordered" evidence="10">
    <location>
        <begin position="1747"/>
        <end position="1767"/>
    </location>
</feature>
<dbReference type="AlphaFoldDB" id="A0A3Q0KP19"/>
<dbReference type="Gene3D" id="2.60.40.2660">
    <property type="match status" value="1"/>
</dbReference>
<dbReference type="Gene3D" id="1.25.40.20">
    <property type="entry name" value="Ankyrin repeat-containing domain"/>
    <property type="match status" value="5"/>
</dbReference>